<dbReference type="InterPro" id="IPR012334">
    <property type="entry name" value="Pectin_lyas_fold"/>
</dbReference>
<dbReference type="PANTHER" id="PTHR43392:SF2">
    <property type="entry name" value="AAA-TYPE ATPASE FAMILY PROTEIN _ ANKYRIN REPEAT FAMILY PROTEIN"/>
    <property type="match status" value="1"/>
</dbReference>
<dbReference type="InterPro" id="IPR027417">
    <property type="entry name" value="P-loop_NTPase"/>
</dbReference>
<dbReference type="InterPro" id="IPR041627">
    <property type="entry name" value="AAA_lid_6"/>
</dbReference>
<dbReference type="CDD" id="cd00009">
    <property type="entry name" value="AAA"/>
    <property type="match status" value="1"/>
</dbReference>
<evidence type="ECO:0000256" key="1">
    <source>
        <dbReference type="ARBA" id="ARBA00010378"/>
    </source>
</evidence>
<organism evidence="5">
    <name type="scientific">freshwater metagenome</name>
    <dbReference type="NCBI Taxonomy" id="449393"/>
    <lineage>
        <taxon>unclassified sequences</taxon>
        <taxon>metagenomes</taxon>
        <taxon>ecological metagenomes</taxon>
    </lineage>
</organism>
<dbReference type="FunFam" id="3.40.50.300:FF:000216">
    <property type="entry name" value="Type VII secretion ATPase EccA"/>
    <property type="match status" value="1"/>
</dbReference>
<comment type="similarity">
    <text evidence="1">Belongs to the CbxX/CfxQ family.</text>
</comment>
<dbReference type="InterPro" id="IPR003959">
    <property type="entry name" value="ATPase_AAA_core"/>
</dbReference>
<dbReference type="Pfam" id="PF00004">
    <property type="entry name" value="AAA"/>
    <property type="match status" value="1"/>
</dbReference>
<sequence length="569" mass="58631">MSPRLQVSATRPGSYPTLAEALLDAADGDTVVLSSGEHVGELDLRGRALVLEADPSATAAVGEGTDAPAEGAVRLSGRGYDPTVRVHGGRLTLRGLVLTADEGHVLDAADAELVVEACRLEAGVGAALRATDRSRLTVTGCVLVGGAQGLVVEDSGGTVVQTTITGSADDGVVVRLGADPELRDCVVRDSGARGVYLYQSARPTLVSCEVTGSGGTGIAVASGSTAVLQRCAVRGTGGVGIDFAAGTAGRVEGCRTERTAEPGVHVDPDADVTVVEAATAAAAGVGSDGSAGGDPERVEELLAELDAMVGLEGVKAEVRSMIDEIQVNEWRRSAGLAVGGASHHLVFAGAPGTGKTTVGRIYGQLLAALGALPGGPLKEVSRRDLVGQYIGHTAEKTAAVFDEAAGGVVFLDEAYTLTRQAGGGGNDFGQEAVDMIVKLMEDRRDTLAVIAAGYTAEMIQFLEANPGLASRFVKTVEFENYGPEELTLIITRMISAGDYLLDDAAVPRLHDHFAGVQRGADFGNAREARKLFEKLRKVQSARLRQLGERPTVAQLQTITADDVAIAVSS</sequence>
<evidence type="ECO:0000256" key="3">
    <source>
        <dbReference type="ARBA" id="ARBA00022840"/>
    </source>
</evidence>
<dbReference type="InterPro" id="IPR003593">
    <property type="entry name" value="AAA+_ATPase"/>
</dbReference>
<dbReference type="GO" id="GO:0005524">
    <property type="term" value="F:ATP binding"/>
    <property type="evidence" value="ECO:0007669"/>
    <property type="project" value="UniProtKB-KW"/>
</dbReference>
<dbReference type="PRINTS" id="PR00819">
    <property type="entry name" value="CBXCFQXSUPER"/>
</dbReference>
<dbReference type="Gene3D" id="1.10.8.60">
    <property type="match status" value="1"/>
</dbReference>
<dbReference type="SMART" id="SM00382">
    <property type="entry name" value="AAA"/>
    <property type="match status" value="1"/>
</dbReference>
<proteinExistence type="inferred from homology"/>
<dbReference type="GO" id="GO:0016887">
    <property type="term" value="F:ATP hydrolysis activity"/>
    <property type="evidence" value="ECO:0007669"/>
    <property type="project" value="InterPro"/>
</dbReference>
<dbReference type="InterPro" id="IPR006626">
    <property type="entry name" value="PbH1"/>
</dbReference>
<dbReference type="SMART" id="SM00710">
    <property type="entry name" value="PbH1"/>
    <property type="match status" value="5"/>
</dbReference>
<dbReference type="AlphaFoldDB" id="A0A6J7HE49"/>
<dbReference type="InterPro" id="IPR039448">
    <property type="entry name" value="Beta_helix"/>
</dbReference>
<dbReference type="SUPFAM" id="SSF52540">
    <property type="entry name" value="P-loop containing nucleoside triphosphate hydrolases"/>
    <property type="match status" value="1"/>
</dbReference>
<dbReference type="SUPFAM" id="SSF51126">
    <property type="entry name" value="Pectin lyase-like"/>
    <property type="match status" value="1"/>
</dbReference>
<dbReference type="InterPro" id="IPR050773">
    <property type="entry name" value="CbxX/CfxQ_RuBisCO_ESX"/>
</dbReference>
<gene>
    <name evidence="5" type="ORF">UFOPK3609_01070</name>
</gene>
<keyword evidence="2" id="KW-0547">Nucleotide-binding</keyword>
<evidence type="ECO:0000259" key="4">
    <source>
        <dbReference type="SMART" id="SM00382"/>
    </source>
</evidence>
<dbReference type="InterPro" id="IPR011050">
    <property type="entry name" value="Pectin_lyase_fold/virulence"/>
</dbReference>
<evidence type="ECO:0000256" key="2">
    <source>
        <dbReference type="ARBA" id="ARBA00022741"/>
    </source>
</evidence>
<dbReference type="PANTHER" id="PTHR43392">
    <property type="entry name" value="AAA-TYPE ATPASE FAMILY PROTEIN / ANKYRIN REPEAT FAMILY PROTEIN"/>
    <property type="match status" value="1"/>
</dbReference>
<reference evidence="5" key="1">
    <citation type="submission" date="2020-05" db="EMBL/GenBank/DDBJ databases">
        <authorList>
            <person name="Chiriac C."/>
            <person name="Salcher M."/>
            <person name="Ghai R."/>
            <person name="Kavagutti S V."/>
        </authorList>
    </citation>
    <scope>NUCLEOTIDE SEQUENCE</scope>
</reference>
<dbReference type="Pfam" id="PF13229">
    <property type="entry name" value="Beta_helix"/>
    <property type="match status" value="1"/>
</dbReference>
<dbReference type="Gene3D" id="3.40.50.300">
    <property type="entry name" value="P-loop containing nucleotide triphosphate hydrolases"/>
    <property type="match status" value="1"/>
</dbReference>
<dbReference type="Pfam" id="PF17866">
    <property type="entry name" value="AAA_lid_6"/>
    <property type="match status" value="1"/>
</dbReference>
<protein>
    <submittedName>
        <fullName evidence="5">Unannotated protein</fullName>
    </submittedName>
</protein>
<evidence type="ECO:0000313" key="5">
    <source>
        <dbReference type="EMBL" id="CAB4914530.1"/>
    </source>
</evidence>
<feature type="domain" description="AAA+ ATPase" evidence="4">
    <location>
        <begin position="341"/>
        <end position="482"/>
    </location>
</feature>
<dbReference type="Gene3D" id="2.160.20.10">
    <property type="entry name" value="Single-stranded right-handed beta-helix, Pectin lyase-like"/>
    <property type="match status" value="1"/>
</dbReference>
<dbReference type="EMBL" id="CAFBMQ010000159">
    <property type="protein sequence ID" value="CAB4914530.1"/>
    <property type="molecule type" value="Genomic_DNA"/>
</dbReference>
<accession>A0A6J7HE49</accession>
<keyword evidence="3" id="KW-0067">ATP-binding</keyword>
<name>A0A6J7HE49_9ZZZZ</name>
<dbReference type="InterPro" id="IPR000641">
    <property type="entry name" value="CbxX/CfxQ"/>
</dbReference>